<dbReference type="EMBL" id="HAEC01014989">
    <property type="protein sequence ID" value="SBQ83206.1"/>
    <property type="molecule type" value="Transcribed_RNA"/>
</dbReference>
<accession>A0A1A8HG64</accession>
<gene>
    <name evidence="1" type="primary">Nfu_g_1_012874</name>
</gene>
<evidence type="ECO:0000313" key="1">
    <source>
        <dbReference type="EMBL" id="SBQ83206.1"/>
    </source>
</evidence>
<sequence>SLKRSCDLVRRLGEISRDIVISRVKRGARQRSRFAAETLPMCT</sequence>
<proteinExistence type="predicted"/>
<feature type="non-terminal residue" evidence="1">
    <location>
        <position position="1"/>
    </location>
</feature>
<name>A0A1A8HG64_9TELE</name>
<reference evidence="1" key="1">
    <citation type="submission" date="2016-05" db="EMBL/GenBank/DDBJ databases">
        <authorList>
            <person name="Lavstsen T."/>
            <person name="Jespersen J.S."/>
        </authorList>
    </citation>
    <scope>NUCLEOTIDE SEQUENCE</scope>
    <source>
        <tissue evidence="1">Brain</tissue>
    </source>
</reference>
<reference evidence="1" key="2">
    <citation type="submission" date="2016-06" db="EMBL/GenBank/DDBJ databases">
        <title>The genome of a short-lived fish provides insights into sex chromosome evolution and the genetic control of aging.</title>
        <authorList>
            <person name="Reichwald K."/>
            <person name="Felder M."/>
            <person name="Petzold A."/>
            <person name="Koch P."/>
            <person name="Groth M."/>
            <person name="Platzer M."/>
        </authorList>
    </citation>
    <scope>NUCLEOTIDE SEQUENCE</scope>
    <source>
        <tissue evidence="1">Brain</tissue>
    </source>
</reference>
<feature type="non-terminal residue" evidence="1">
    <location>
        <position position="43"/>
    </location>
</feature>
<protein>
    <submittedName>
        <fullName evidence="1">Uncharacterized protein</fullName>
    </submittedName>
</protein>
<organism evidence="1">
    <name type="scientific">Nothobranchius korthausae</name>
    <dbReference type="NCBI Taxonomy" id="1143690"/>
    <lineage>
        <taxon>Eukaryota</taxon>
        <taxon>Metazoa</taxon>
        <taxon>Chordata</taxon>
        <taxon>Craniata</taxon>
        <taxon>Vertebrata</taxon>
        <taxon>Euteleostomi</taxon>
        <taxon>Actinopterygii</taxon>
        <taxon>Neopterygii</taxon>
        <taxon>Teleostei</taxon>
        <taxon>Neoteleostei</taxon>
        <taxon>Acanthomorphata</taxon>
        <taxon>Ovalentaria</taxon>
        <taxon>Atherinomorphae</taxon>
        <taxon>Cyprinodontiformes</taxon>
        <taxon>Nothobranchiidae</taxon>
        <taxon>Nothobranchius</taxon>
    </lineage>
</organism>
<dbReference type="AlphaFoldDB" id="A0A1A8HG64"/>